<evidence type="ECO:0000256" key="8">
    <source>
        <dbReference type="SAM" id="MobiDB-lite"/>
    </source>
</evidence>
<keyword evidence="3" id="KW-0813">Transport</keyword>
<dbReference type="Proteomes" id="UP000807025">
    <property type="component" value="Unassembled WGS sequence"/>
</dbReference>
<evidence type="ECO:0000313" key="10">
    <source>
        <dbReference type="EMBL" id="KAF9488485.1"/>
    </source>
</evidence>
<name>A0A9P6DAB6_PLEER</name>
<feature type="transmembrane region" description="Helical" evidence="9">
    <location>
        <begin position="518"/>
        <end position="536"/>
    </location>
</feature>
<feature type="region of interest" description="Disordered" evidence="8">
    <location>
        <begin position="1"/>
        <end position="48"/>
    </location>
</feature>
<dbReference type="Gene3D" id="1.20.58.340">
    <property type="entry name" value="Magnesium transport protein CorA, transmembrane region"/>
    <property type="match status" value="2"/>
</dbReference>
<dbReference type="GO" id="GO:0050897">
    <property type="term" value="F:cobalt ion binding"/>
    <property type="evidence" value="ECO:0007669"/>
    <property type="project" value="TreeGrafter"/>
</dbReference>
<comment type="similarity">
    <text evidence="2">Belongs to the CorA metal ion transporter (MIT) (TC 1.A.35) family.</text>
</comment>
<keyword evidence="4" id="KW-1003">Cell membrane</keyword>
<dbReference type="InterPro" id="IPR045863">
    <property type="entry name" value="CorA_TM1_TM2"/>
</dbReference>
<dbReference type="AlphaFoldDB" id="A0A9P6DAB6"/>
<proteinExistence type="inferred from homology"/>
<dbReference type="PANTHER" id="PTHR46494">
    <property type="entry name" value="CORA FAMILY METAL ION TRANSPORTER (EUROFUNG)"/>
    <property type="match status" value="1"/>
</dbReference>
<evidence type="ECO:0000256" key="9">
    <source>
        <dbReference type="SAM" id="Phobius"/>
    </source>
</evidence>
<dbReference type="GO" id="GO:0005886">
    <property type="term" value="C:plasma membrane"/>
    <property type="evidence" value="ECO:0007669"/>
    <property type="project" value="UniProtKB-SubCell"/>
</dbReference>
<evidence type="ECO:0000256" key="5">
    <source>
        <dbReference type="ARBA" id="ARBA00022692"/>
    </source>
</evidence>
<evidence type="ECO:0000256" key="3">
    <source>
        <dbReference type="ARBA" id="ARBA00022448"/>
    </source>
</evidence>
<dbReference type="GO" id="GO:0000287">
    <property type="term" value="F:magnesium ion binding"/>
    <property type="evidence" value="ECO:0007669"/>
    <property type="project" value="TreeGrafter"/>
</dbReference>
<keyword evidence="6 9" id="KW-1133">Transmembrane helix</keyword>
<evidence type="ECO:0000256" key="2">
    <source>
        <dbReference type="ARBA" id="ARBA00009765"/>
    </source>
</evidence>
<dbReference type="EMBL" id="MU154712">
    <property type="protein sequence ID" value="KAF9488485.1"/>
    <property type="molecule type" value="Genomic_DNA"/>
</dbReference>
<evidence type="ECO:0000313" key="11">
    <source>
        <dbReference type="Proteomes" id="UP000807025"/>
    </source>
</evidence>
<dbReference type="OrthoDB" id="165352at2759"/>
<sequence>MSSEYSTRRPDPLVASKSEPSPHSRPRRRTYSNATYAHAGAGAEPGINPRRDSAFAEYGHIKQASQIEVVDYSNEKITSSVYDNAGFIHALYDKTRFAREPWVTVRWINIGGLSWDVLSSVAVAYDLHSLALEDVLQEQGHNHSKADYYQNHLFLRILCHTLADDTDEHDADISALPDNVAFPRTTSPIPVSSSTFNLDYTTEDNTNSAEKPSRFSFLTRRRGDVENRRVYLSPRDLKHKFSGLTGFRDAARQRRLLKLQALKRGDRVNVKVAPLYMFLSRDGTAITMHPTPNLDFTQPITARLHQDDSVLRTSNDASLLVESILDLVVDRVLEVIDAYQDKIHQIENEILLKPTMNIVRSLHILSGDLILHKRTLDPIKTVIYGLRRYDLDRCIALADMSAGSLRPQATFPLPSPGLYPLSNGHSTPALSRHSSEDSHKAEWQTHSVHNLQMQHHKSVRVEGYMSYKAKTYLADVYDHMEFVLTSLDMFAGISENLINYAFNARMASYEMNETMRRLTVATIIFLPLTLLTGYFGMNFDLMWSLRNHSDLVYVPWTISSAFFWIISLPVMGILLPIFLFHDISRMFHYLKKRMAGERLIKVRGSTISYIKPSG</sequence>
<keyword evidence="11" id="KW-1185">Reference proteome</keyword>
<gene>
    <name evidence="10" type="ORF">BDN71DRAFT_1403225</name>
</gene>
<comment type="subcellular location">
    <subcellularLocation>
        <location evidence="1">Cell membrane</location>
        <topology evidence="1">Multi-pass membrane protein</topology>
    </subcellularLocation>
</comment>
<evidence type="ECO:0000256" key="7">
    <source>
        <dbReference type="ARBA" id="ARBA00023136"/>
    </source>
</evidence>
<dbReference type="Gene3D" id="3.30.460.20">
    <property type="entry name" value="CorA soluble domain-like"/>
    <property type="match status" value="1"/>
</dbReference>
<evidence type="ECO:0000256" key="1">
    <source>
        <dbReference type="ARBA" id="ARBA00004651"/>
    </source>
</evidence>
<protein>
    <submittedName>
        <fullName evidence="10">Uncharacterized protein</fullName>
    </submittedName>
</protein>
<reference evidence="10" key="1">
    <citation type="submission" date="2020-11" db="EMBL/GenBank/DDBJ databases">
        <authorList>
            <consortium name="DOE Joint Genome Institute"/>
            <person name="Ahrendt S."/>
            <person name="Riley R."/>
            <person name="Andreopoulos W."/>
            <person name="Labutti K."/>
            <person name="Pangilinan J."/>
            <person name="Ruiz-Duenas F.J."/>
            <person name="Barrasa J.M."/>
            <person name="Sanchez-Garcia M."/>
            <person name="Camarero S."/>
            <person name="Miyauchi S."/>
            <person name="Serrano A."/>
            <person name="Linde D."/>
            <person name="Babiker R."/>
            <person name="Drula E."/>
            <person name="Ayuso-Fernandez I."/>
            <person name="Pacheco R."/>
            <person name="Padilla G."/>
            <person name="Ferreira P."/>
            <person name="Barriuso J."/>
            <person name="Kellner H."/>
            <person name="Castanera R."/>
            <person name="Alfaro M."/>
            <person name="Ramirez L."/>
            <person name="Pisabarro A.G."/>
            <person name="Kuo A."/>
            <person name="Tritt A."/>
            <person name="Lipzen A."/>
            <person name="He G."/>
            <person name="Yan M."/>
            <person name="Ng V."/>
            <person name="Cullen D."/>
            <person name="Martin F."/>
            <person name="Rosso M.-N."/>
            <person name="Henrissat B."/>
            <person name="Hibbett D."/>
            <person name="Martinez A.T."/>
            <person name="Grigoriev I.V."/>
        </authorList>
    </citation>
    <scope>NUCLEOTIDE SEQUENCE</scope>
    <source>
        <strain evidence="10">ATCC 90797</strain>
    </source>
</reference>
<keyword evidence="7 9" id="KW-0472">Membrane</keyword>
<dbReference type="GO" id="GO:0015087">
    <property type="term" value="F:cobalt ion transmembrane transporter activity"/>
    <property type="evidence" value="ECO:0007669"/>
    <property type="project" value="TreeGrafter"/>
</dbReference>
<accession>A0A9P6DAB6</accession>
<dbReference type="Pfam" id="PF01544">
    <property type="entry name" value="CorA"/>
    <property type="match status" value="2"/>
</dbReference>
<dbReference type="InterPro" id="IPR002523">
    <property type="entry name" value="MgTranspt_CorA/ZnTranspt_ZntB"/>
</dbReference>
<dbReference type="SUPFAM" id="SSF144083">
    <property type="entry name" value="Magnesium transport protein CorA, transmembrane region"/>
    <property type="match status" value="1"/>
</dbReference>
<feature type="compositionally biased region" description="Basic and acidic residues" evidence="8">
    <location>
        <begin position="1"/>
        <end position="11"/>
    </location>
</feature>
<dbReference type="GO" id="GO:0015095">
    <property type="term" value="F:magnesium ion transmembrane transporter activity"/>
    <property type="evidence" value="ECO:0007669"/>
    <property type="project" value="TreeGrafter"/>
</dbReference>
<evidence type="ECO:0000256" key="6">
    <source>
        <dbReference type="ARBA" id="ARBA00022989"/>
    </source>
</evidence>
<dbReference type="PANTHER" id="PTHR46494:SF1">
    <property type="entry name" value="CORA FAMILY METAL ION TRANSPORTER (EUROFUNG)"/>
    <property type="match status" value="1"/>
</dbReference>
<keyword evidence="5 9" id="KW-0812">Transmembrane</keyword>
<comment type="caution">
    <text evidence="10">The sequence shown here is derived from an EMBL/GenBank/DDBJ whole genome shotgun (WGS) entry which is preliminary data.</text>
</comment>
<dbReference type="SUPFAM" id="SSF143865">
    <property type="entry name" value="CorA soluble domain-like"/>
    <property type="match status" value="1"/>
</dbReference>
<evidence type="ECO:0000256" key="4">
    <source>
        <dbReference type="ARBA" id="ARBA00022475"/>
    </source>
</evidence>
<feature type="transmembrane region" description="Helical" evidence="9">
    <location>
        <begin position="556"/>
        <end position="580"/>
    </location>
</feature>
<dbReference type="InterPro" id="IPR045861">
    <property type="entry name" value="CorA_cytoplasmic_dom"/>
</dbReference>
<organism evidence="10 11">
    <name type="scientific">Pleurotus eryngii</name>
    <name type="common">Boletus of the steppes</name>
    <dbReference type="NCBI Taxonomy" id="5323"/>
    <lineage>
        <taxon>Eukaryota</taxon>
        <taxon>Fungi</taxon>
        <taxon>Dikarya</taxon>
        <taxon>Basidiomycota</taxon>
        <taxon>Agaricomycotina</taxon>
        <taxon>Agaricomycetes</taxon>
        <taxon>Agaricomycetidae</taxon>
        <taxon>Agaricales</taxon>
        <taxon>Pleurotineae</taxon>
        <taxon>Pleurotaceae</taxon>
        <taxon>Pleurotus</taxon>
    </lineage>
</organism>